<gene>
    <name evidence="3" type="ORF">IAC68_01150</name>
</gene>
<dbReference type="SMART" id="SM00382">
    <property type="entry name" value="AAA"/>
    <property type="match status" value="1"/>
</dbReference>
<dbReference type="Pfam" id="PF01078">
    <property type="entry name" value="Mg_chelatase"/>
    <property type="match status" value="1"/>
</dbReference>
<dbReference type="Gene3D" id="3.30.230.10">
    <property type="match status" value="1"/>
</dbReference>
<reference evidence="3" key="1">
    <citation type="submission" date="2020-10" db="EMBL/GenBank/DDBJ databases">
        <authorList>
            <person name="Gilroy R."/>
        </authorList>
    </citation>
    <scope>NUCLEOTIDE SEQUENCE</scope>
    <source>
        <strain evidence="3">15467</strain>
    </source>
</reference>
<dbReference type="InterPro" id="IPR004482">
    <property type="entry name" value="Mg_chelat-rel"/>
</dbReference>
<dbReference type="SUPFAM" id="SSF52540">
    <property type="entry name" value="P-loop containing nucleoside triphosphate hydrolases"/>
    <property type="match status" value="1"/>
</dbReference>
<dbReference type="GO" id="GO:0005524">
    <property type="term" value="F:ATP binding"/>
    <property type="evidence" value="ECO:0007669"/>
    <property type="project" value="InterPro"/>
</dbReference>
<dbReference type="InterPro" id="IPR045006">
    <property type="entry name" value="CHLI-like"/>
</dbReference>
<proteinExistence type="inferred from homology"/>
<dbReference type="Pfam" id="PF13335">
    <property type="entry name" value="Mg_chelatase_C"/>
    <property type="match status" value="1"/>
</dbReference>
<evidence type="ECO:0000313" key="3">
    <source>
        <dbReference type="EMBL" id="MBO8428528.1"/>
    </source>
</evidence>
<protein>
    <submittedName>
        <fullName evidence="3">YifB family Mg chelatase-like AAA ATPase</fullName>
    </submittedName>
</protein>
<organism evidence="3 4">
    <name type="scientific">Candidatus Egerieousia excrementavium</name>
    <dbReference type="NCBI Taxonomy" id="2840778"/>
    <lineage>
        <taxon>Bacteria</taxon>
        <taxon>Pseudomonadati</taxon>
        <taxon>Bacteroidota</taxon>
        <taxon>Bacteroidia</taxon>
        <taxon>Bacteroidales</taxon>
        <taxon>Candidatus Egerieousia</taxon>
    </lineage>
</organism>
<evidence type="ECO:0000313" key="4">
    <source>
        <dbReference type="Proteomes" id="UP000823635"/>
    </source>
</evidence>
<feature type="domain" description="AAA+ ATPase" evidence="2">
    <location>
        <begin position="225"/>
        <end position="408"/>
    </location>
</feature>
<dbReference type="InterPro" id="IPR027417">
    <property type="entry name" value="P-loop_NTPase"/>
</dbReference>
<dbReference type="SUPFAM" id="SSF54211">
    <property type="entry name" value="Ribosomal protein S5 domain 2-like"/>
    <property type="match status" value="1"/>
</dbReference>
<dbReference type="Proteomes" id="UP000823635">
    <property type="component" value="Unassembled WGS sequence"/>
</dbReference>
<dbReference type="PANTHER" id="PTHR32039">
    <property type="entry name" value="MAGNESIUM-CHELATASE SUBUNIT CHLI"/>
    <property type="match status" value="1"/>
</dbReference>
<comment type="similarity">
    <text evidence="1">Belongs to the Mg-chelatase subunits D/I family. ComM subfamily.</text>
</comment>
<dbReference type="InterPro" id="IPR020568">
    <property type="entry name" value="Ribosomal_Su5_D2-typ_SF"/>
</dbReference>
<dbReference type="InterPro" id="IPR003593">
    <property type="entry name" value="AAA+_ATPase"/>
</dbReference>
<reference evidence="3" key="2">
    <citation type="journal article" date="2021" name="PeerJ">
        <title>Extensive microbial diversity within the chicken gut microbiome revealed by metagenomics and culture.</title>
        <authorList>
            <person name="Gilroy R."/>
            <person name="Ravi A."/>
            <person name="Getino M."/>
            <person name="Pursley I."/>
            <person name="Horton D.L."/>
            <person name="Alikhan N.F."/>
            <person name="Baker D."/>
            <person name="Gharbi K."/>
            <person name="Hall N."/>
            <person name="Watson M."/>
            <person name="Adriaenssens E.M."/>
            <person name="Foster-Nyarko E."/>
            <person name="Jarju S."/>
            <person name="Secka A."/>
            <person name="Antonio M."/>
            <person name="Oren A."/>
            <person name="Chaudhuri R.R."/>
            <person name="La Ragione R."/>
            <person name="Hildebrand F."/>
            <person name="Pallen M.J."/>
        </authorList>
    </citation>
    <scope>NUCLEOTIDE SEQUENCE</scope>
    <source>
        <strain evidence="3">15467</strain>
    </source>
</reference>
<dbReference type="InterPro" id="IPR014721">
    <property type="entry name" value="Ribsml_uS5_D2-typ_fold_subgr"/>
</dbReference>
<dbReference type="PANTHER" id="PTHR32039:SF7">
    <property type="entry name" value="COMPETENCE PROTEIN COMM"/>
    <property type="match status" value="1"/>
</dbReference>
<dbReference type="InterPro" id="IPR025158">
    <property type="entry name" value="Mg_chelat-rel_C"/>
</dbReference>
<name>A0A9D9GYE9_9BACT</name>
<comment type="caution">
    <text evidence="3">The sequence shown here is derived from an EMBL/GenBank/DDBJ whole genome shotgun (WGS) entry which is preliminary data.</text>
</comment>
<dbReference type="Pfam" id="PF13541">
    <property type="entry name" value="ChlI"/>
    <property type="match status" value="1"/>
</dbReference>
<sequence>MFCRVYCASCNGIDAITVTVEVDITPGVSFNLVGLPDVAVKESLQRISGALGHYGFKIPGKRILVNMAPANIKKEGSAFDLAIAVGLLYASGQIVRQDGQTEIYIERKLSGYIIMGELALDGSLRDFQGALAIAASARQMGFNACIFPRQTAMECIEIDDIDIFWADNIEGVIEILENDKQAEKHLCRKMPYKSNSETLELYDNDFAYIKGQDVAKRGLEIAAAGGHNILLSGSPGCGKTLLARSLSSIMPPMLKEEAVTTSKIHSVAGMLKGGSGLLRERPFRAPHHTASTTSLIGGGSNAMPGEISLAHNGVLFLDEFTEFPRHSIEVLRQPMEDGFVQISRVKKKVTYPCAFTLVAAMNPCPCGYYNTPGGRCTCSSSAIRKYQSKISGPILDRIDIQINLQPVPVREIKGGKLSERSADIAKRVEKARMIQHERYSGEKFTTNSRLPANLIAKYCPLGKQEEKLLKQIMERQSLSMRSYTRIIKIARTIADLSQSTNIEAEHIAGALCFRSEI</sequence>
<dbReference type="NCBIfam" id="TIGR00368">
    <property type="entry name" value="YifB family Mg chelatase-like AAA ATPase"/>
    <property type="match status" value="1"/>
</dbReference>
<dbReference type="Gene3D" id="3.40.50.300">
    <property type="entry name" value="P-loop containing nucleotide triphosphate hydrolases"/>
    <property type="match status" value="1"/>
</dbReference>
<dbReference type="InterPro" id="IPR000523">
    <property type="entry name" value="Mg_chelatse_chII-like_cat_dom"/>
</dbReference>
<accession>A0A9D9GYE9</accession>
<dbReference type="EMBL" id="JADINB010000027">
    <property type="protein sequence ID" value="MBO8428528.1"/>
    <property type="molecule type" value="Genomic_DNA"/>
</dbReference>
<dbReference type="AlphaFoldDB" id="A0A9D9GYE9"/>
<evidence type="ECO:0000256" key="1">
    <source>
        <dbReference type="ARBA" id="ARBA00006354"/>
    </source>
</evidence>
<evidence type="ECO:0000259" key="2">
    <source>
        <dbReference type="SMART" id="SM00382"/>
    </source>
</evidence>